<dbReference type="AlphaFoldDB" id="A0A4R1PU30"/>
<protein>
    <submittedName>
        <fullName evidence="2">Uncharacterized protein</fullName>
    </submittedName>
</protein>
<sequence length="70" mass="8118">MAKTWRITLDGQSYNITHSELLTDHLGQWSLHLSYGREIIKTLCGSYQHLRELFDQCKAVGIHCERNSVD</sequence>
<evidence type="ECO:0000313" key="4">
    <source>
        <dbReference type="Proteomes" id="UP000596192"/>
    </source>
</evidence>
<evidence type="ECO:0000313" key="1">
    <source>
        <dbReference type="EMBL" id="QQE87918.1"/>
    </source>
</evidence>
<dbReference type="EMBL" id="CP066310">
    <property type="protein sequence ID" value="QQE87918.1"/>
    <property type="molecule type" value="Genomic_DNA"/>
</dbReference>
<dbReference type="GeneID" id="61932505"/>
<dbReference type="EMBL" id="SMMU01000002">
    <property type="protein sequence ID" value="TCL34288.1"/>
    <property type="molecule type" value="Genomic_DNA"/>
</dbReference>
<proteinExistence type="predicted"/>
<evidence type="ECO:0000313" key="3">
    <source>
        <dbReference type="Proteomes" id="UP000295169"/>
    </source>
</evidence>
<name>A0A4R1PU30_9GAMM</name>
<dbReference type="Proteomes" id="UP000295169">
    <property type="component" value="Unassembled WGS sequence"/>
</dbReference>
<dbReference type="Proteomes" id="UP000596192">
    <property type="component" value="Chromosome"/>
</dbReference>
<organism evidence="2 3">
    <name type="scientific">Azotobacter chroococcum</name>
    <dbReference type="NCBI Taxonomy" id="353"/>
    <lineage>
        <taxon>Bacteria</taxon>
        <taxon>Pseudomonadati</taxon>
        <taxon>Pseudomonadota</taxon>
        <taxon>Gammaproteobacteria</taxon>
        <taxon>Pseudomonadales</taxon>
        <taxon>Pseudomonadaceae</taxon>
        <taxon>Azotobacter</taxon>
    </lineage>
</organism>
<accession>A0A4R1PU30</accession>
<gene>
    <name evidence="2" type="ORF">EV691_102272</name>
    <name evidence="1" type="ORF">GKQ51_16875</name>
</gene>
<evidence type="ECO:0000313" key="2">
    <source>
        <dbReference type="EMBL" id="TCL34288.1"/>
    </source>
</evidence>
<reference evidence="2 3" key="1">
    <citation type="submission" date="2019-03" db="EMBL/GenBank/DDBJ databases">
        <title>Genomic Encyclopedia of Type Strains, Phase IV (KMG-IV): sequencing the most valuable type-strain genomes for metagenomic binning, comparative biology and taxonomic classification.</title>
        <authorList>
            <person name="Goeker M."/>
        </authorList>
    </citation>
    <scope>NUCLEOTIDE SEQUENCE [LARGE SCALE GENOMIC DNA]</scope>
    <source>
        <strain evidence="2 3">DSM 2286</strain>
    </source>
</reference>
<reference evidence="1 4" key="2">
    <citation type="submission" date="2020-12" db="EMBL/GenBank/DDBJ databases">
        <title>Genomic Analysis and Response surface optimization of nitrogen-fixing conditions for A. chroococcum strain HR1, Isolation from rhizosphere soil.</title>
        <authorList>
            <person name="Li J."/>
            <person name="Yang H."/>
            <person name="Liu H."/>
            <person name="Wang C."/>
            <person name="Tian Y."/>
            <person name="Lu X.Y."/>
        </authorList>
    </citation>
    <scope>NUCLEOTIDE SEQUENCE [LARGE SCALE GENOMIC DNA]</scope>
    <source>
        <strain evidence="1 4">HR1</strain>
    </source>
</reference>
<dbReference type="RefSeq" id="WP_089169228.1">
    <property type="nucleotide sequence ID" value="NZ_CP011835.1"/>
</dbReference>